<reference evidence="8 9" key="1">
    <citation type="journal article" date="2008" name="Proc. Natl. Acad. Sci. U.S.A.">
        <title>The genome of Clostridium kluyveri, a strict anaerobe with unique metabolic features.</title>
        <authorList>
            <person name="Seedorf H."/>
            <person name="Fricke W.F."/>
            <person name="Veith B."/>
            <person name="Brueggemann H."/>
            <person name="Liesegang H."/>
            <person name="Strittmatter A."/>
            <person name="Miethke M."/>
            <person name="Buckel W."/>
            <person name="Hinderberger J."/>
            <person name="Li F."/>
            <person name="Hagemeier C."/>
            <person name="Thauer R.K."/>
            <person name="Gottschalk G."/>
        </authorList>
    </citation>
    <scope>NUCLEOTIDE SEQUENCE [LARGE SCALE GENOMIC DNA]</scope>
    <source>
        <strain evidence="9">ATCC 8527 / DSM 555 / NCIMB 10680</strain>
        <plasmid evidence="8 9">pCKL555A</plasmid>
    </source>
</reference>
<dbReference type="RefSeq" id="WP_011930413.1">
    <property type="nucleotide sequence ID" value="NC_009466.1"/>
</dbReference>
<evidence type="ECO:0000256" key="6">
    <source>
        <dbReference type="RuleBase" id="RU003567"/>
    </source>
</evidence>
<dbReference type="KEGG" id="ckl:CKL_4067"/>
<dbReference type="SUPFAM" id="SSF52096">
    <property type="entry name" value="ClpP/crotonase"/>
    <property type="match status" value="1"/>
</dbReference>
<dbReference type="Proteomes" id="UP000002411">
    <property type="component" value="Plasmid pCKL555A"/>
</dbReference>
<gene>
    <name evidence="8" type="ordered locus">CKL_4067</name>
</gene>
<dbReference type="PANTHER" id="PTHR10381">
    <property type="entry name" value="ATP-DEPENDENT CLP PROTEASE PROTEOLYTIC SUBUNIT"/>
    <property type="match status" value="1"/>
</dbReference>
<evidence type="ECO:0000256" key="2">
    <source>
        <dbReference type="ARBA" id="ARBA00022490"/>
    </source>
</evidence>
<dbReference type="eggNOG" id="COG0740">
    <property type="taxonomic scope" value="Bacteria"/>
</dbReference>
<keyword evidence="8" id="KW-0614">Plasmid</keyword>
<evidence type="ECO:0000256" key="1">
    <source>
        <dbReference type="ARBA" id="ARBA00007039"/>
    </source>
</evidence>
<accession>A5F9J4</accession>
<dbReference type="CDD" id="cd07016">
    <property type="entry name" value="S14_ClpP_1"/>
    <property type="match status" value="1"/>
</dbReference>
<dbReference type="GO" id="GO:0051117">
    <property type="term" value="F:ATPase binding"/>
    <property type="evidence" value="ECO:0007669"/>
    <property type="project" value="TreeGrafter"/>
</dbReference>
<dbReference type="InterPro" id="IPR023562">
    <property type="entry name" value="ClpP/TepA"/>
</dbReference>
<organism evidence="8 9">
    <name type="scientific">Clostridium kluyveri (strain ATCC 8527 / DSM 555 / NBRC 12016 / NCIMB 10680 / K1)</name>
    <dbReference type="NCBI Taxonomy" id="431943"/>
    <lineage>
        <taxon>Bacteria</taxon>
        <taxon>Bacillati</taxon>
        <taxon>Bacillota</taxon>
        <taxon>Clostridia</taxon>
        <taxon>Eubacteriales</taxon>
        <taxon>Clostridiaceae</taxon>
        <taxon>Clostridium</taxon>
    </lineage>
</organism>
<feature type="transmembrane region" description="Helical" evidence="7">
    <location>
        <begin position="86"/>
        <end position="107"/>
    </location>
</feature>
<dbReference type="GO" id="GO:0004252">
    <property type="term" value="F:serine-type endopeptidase activity"/>
    <property type="evidence" value="ECO:0007669"/>
    <property type="project" value="InterPro"/>
</dbReference>
<dbReference type="EMBL" id="CP000674">
    <property type="protein sequence ID" value="ABQ23666.1"/>
    <property type="molecule type" value="Genomic_DNA"/>
</dbReference>
<dbReference type="GO" id="GO:0009368">
    <property type="term" value="C:endopeptidase Clp complex"/>
    <property type="evidence" value="ECO:0007669"/>
    <property type="project" value="TreeGrafter"/>
</dbReference>
<keyword evidence="9" id="KW-1185">Reference proteome</keyword>
<keyword evidence="2" id="KW-0963">Cytoplasm</keyword>
<dbReference type="PRINTS" id="PR00127">
    <property type="entry name" value="CLPPROTEASEP"/>
</dbReference>
<dbReference type="GO" id="GO:0004176">
    <property type="term" value="F:ATP-dependent peptidase activity"/>
    <property type="evidence" value="ECO:0007669"/>
    <property type="project" value="InterPro"/>
</dbReference>
<dbReference type="NCBIfam" id="NF045542">
    <property type="entry name" value="Clp_rel_HeadMat"/>
    <property type="match status" value="1"/>
</dbReference>
<keyword evidence="7" id="KW-0812">Transmembrane</keyword>
<evidence type="ECO:0000256" key="4">
    <source>
        <dbReference type="ARBA" id="ARBA00022801"/>
    </source>
</evidence>
<keyword evidence="5" id="KW-0720">Serine protease</keyword>
<dbReference type="Gene3D" id="3.90.226.10">
    <property type="entry name" value="2-enoyl-CoA Hydratase, Chain A, domain 1"/>
    <property type="match status" value="1"/>
</dbReference>
<keyword evidence="4" id="KW-0378">Hydrolase</keyword>
<dbReference type="GO" id="GO:0006515">
    <property type="term" value="P:protein quality control for misfolded or incompletely synthesized proteins"/>
    <property type="evidence" value="ECO:0007669"/>
    <property type="project" value="TreeGrafter"/>
</dbReference>
<keyword evidence="7" id="KW-1133">Transmembrane helix</keyword>
<sequence>MAQKQKFWQMKMSADDDKQADIFIYGEIVSYKWDDTDTTAASFKKDLDDLGDVNTINLHINSPGGNVFEGVAIGNMLKQHKAQVNVYVDALAASIASIIAMSGNTILMPKNSMMMIHNPLSIAWGNAKDFRKKADDLDKIGLSMQTTYLNKAGDKLDQDTLQKLMDNDTWLSADDAYSYGLCDVVEEENNIAACISEELFSKYRNVPKTLLTRNITNSISVLEMGERKKLAEQARQNIEYTKTILGGIYNGENIV</sequence>
<keyword evidence="3 8" id="KW-0645">Protease</keyword>
<dbReference type="PANTHER" id="PTHR10381:SF70">
    <property type="entry name" value="ATP-DEPENDENT CLP PROTEASE PROTEOLYTIC SUBUNIT"/>
    <property type="match status" value="1"/>
</dbReference>
<dbReference type="InterPro" id="IPR001907">
    <property type="entry name" value="ClpP"/>
</dbReference>
<evidence type="ECO:0000313" key="8">
    <source>
        <dbReference type="EMBL" id="ABQ23666.1"/>
    </source>
</evidence>
<dbReference type="AlphaFoldDB" id="A5F9J4"/>
<dbReference type="InterPro" id="IPR029045">
    <property type="entry name" value="ClpP/crotonase-like_dom_sf"/>
</dbReference>
<dbReference type="Pfam" id="PF00574">
    <property type="entry name" value="CLP_protease"/>
    <property type="match status" value="1"/>
</dbReference>
<proteinExistence type="inferred from homology"/>
<comment type="similarity">
    <text evidence="1 6">Belongs to the peptidase S14 family.</text>
</comment>
<evidence type="ECO:0000256" key="5">
    <source>
        <dbReference type="ARBA" id="ARBA00022825"/>
    </source>
</evidence>
<dbReference type="HOGENOM" id="CLU_052762_1_0_9"/>
<evidence type="ECO:0000313" key="9">
    <source>
        <dbReference type="Proteomes" id="UP000002411"/>
    </source>
</evidence>
<keyword evidence="7" id="KW-0472">Membrane</keyword>
<name>A5F9J4_CLOK5</name>
<geneLocation type="plasmid" evidence="8 9">
    <name>pCKL555A</name>
</geneLocation>
<evidence type="ECO:0000256" key="7">
    <source>
        <dbReference type="SAM" id="Phobius"/>
    </source>
</evidence>
<protein>
    <recommendedName>
        <fullName evidence="6">ATP-dependent Clp protease proteolytic subunit</fullName>
    </recommendedName>
</protein>
<evidence type="ECO:0000256" key="3">
    <source>
        <dbReference type="ARBA" id="ARBA00022670"/>
    </source>
</evidence>